<evidence type="ECO:0000256" key="5">
    <source>
        <dbReference type="SAM" id="MobiDB-lite"/>
    </source>
</evidence>
<accession>A0A2C9ZZG7</accession>
<reference evidence="9 10" key="1">
    <citation type="submission" date="2017-02" db="EMBL/GenBank/DDBJ databases">
        <title>Pseudoalteromonas ulvae TC14 Genome.</title>
        <authorList>
            <person name="Molmeret M."/>
        </authorList>
    </citation>
    <scope>NUCLEOTIDE SEQUENCE [LARGE SCALE GENOMIC DNA]</scope>
    <source>
        <strain evidence="9">TC14</strain>
    </source>
</reference>
<evidence type="ECO:0000313" key="10">
    <source>
        <dbReference type="Proteomes" id="UP000194841"/>
    </source>
</evidence>
<dbReference type="Pfam" id="PF00015">
    <property type="entry name" value="MCPsignal"/>
    <property type="match status" value="1"/>
</dbReference>
<keyword evidence="6" id="KW-1133">Transmembrane helix</keyword>
<dbReference type="SMART" id="SM00304">
    <property type="entry name" value="HAMP"/>
    <property type="match status" value="1"/>
</dbReference>
<dbReference type="InterPro" id="IPR004089">
    <property type="entry name" value="MCPsignal_dom"/>
</dbReference>
<dbReference type="RefSeq" id="WP_086745673.1">
    <property type="nucleotide sequence ID" value="NZ_MWPV01000007.1"/>
</dbReference>
<sequence>MSSMQLTIRQKITLGFSTIAILLVAASSFFYVSLGQISHANNNVKTIAIPVQEQSKALQIQLLKMVKLGALAYTQTNQNTLSSSQKTYNELAQSFSEQTQDLVARVQDQQQMRNELQSAQQSYQTYINHTKSMFEAKLNTLVAINQFTQLNKQIEQVRIDASSAMLDLEIVDPQGQTRLLDEVIGTGIRIDDLLFTLASALSGIPQLASPETVNTHQADVQFLLGNIQTNFDYLVQQAASLDASEQLKRFTLAMQTLTAALDQPGQLYQLQQQKLQQRDNAEQAYYHADQFFNASYQSLDNLNMLANERFENLQEAAQNAIIRGETLAIVIAIVFLALASCISYITSKAMLGPLALVNKALGQIAAGDLRQRFEQRSNDEFGNLIANINKLSDDLTQLLGVIEQNAITLDKSASQSSEQSLTISTAAAAQITRVEKAKDLAEQIQQSSETVHNEASTSAQHVSDASQSSQEVRNIATANSDRINALSNNLKTTVATMNRLATHSDSIGSILDTIGGIAEQTNLLALNAAIEAARAGEHGRGFAVVADEVRSLASRTQSSTAEIHAMITNLQKETDGAQQAIHQGQMQATECAEQSVELNQAIMQIETALHTIDQMSKSITVAAQQQLSFSTDIASTMAQTEIAAQGNAEQAKGMTVTSEEVSQLAHSLSSSIHRFKLN</sequence>
<keyword evidence="6" id="KW-0472">Membrane</keyword>
<dbReference type="PANTHER" id="PTHR32089:SF70">
    <property type="entry name" value="ENERGY TAXIS MODULATING METHYL ACCEPTING SENSORY TRANSDUCER"/>
    <property type="match status" value="1"/>
</dbReference>
<keyword evidence="10" id="KW-1185">Reference proteome</keyword>
<comment type="caution">
    <text evidence="9">The sequence shown here is derived from an EMBL/GenBank/DDBJ whole genome shotgun (WGS) entry which is preliminary data.</text>
</comment>
<dbReference type="EMBL" id="MWPV01000007">
    <property type="protein sequence ID" value="OUL56159.1"/>
    <property type="molecule type" value="Genomic_DNA"/>
</dbReference>
<dbReference type="GO" id="GO:0006935">
    <property type="term" value="P:chemotaxis"/>
    <property type="evidence" value="ECO:0007669"/>
    <property type="project" value="UniProtKB-ARBA"/>
</dbReference>
<comment type="subcellular location">
    <subcellularLocation>
        <location evidence="1">Membrane</location>
    </subcellularLocation>
</comment>
<evidence type="ECO:0008006" key="11">
    <source>
        <dbReference type="Google" id="ProtNLM"/>
    </source>
</evidence>
<dbReference type="Proteomes" id="UP000194841">
    <property type="component" value="Unassembled WGS sequence"/>
</dbReference>
<evidence type="ECO:0000313" key="9">
    <source>
        <dbReference type="EMBL" id="OUL56159.1"/>
    </source>
</evidence>
<gene>
    <name evidence="9" type="ORF">B1199_18780</name>
</gene>
<feature type="domain" description="Methyl-accepting transducer" evidence="7">
    <location>
        <begin position="405"/>
        <end position="641"/>
    </location>
</feature>
<evidence type="ECO:0000259" key="7">
    <source>
        <dbReference type="PROSITE" id="PS50111"/>
    </source>
</evidence>
<feature type="transmembrane region" description="Helical" evidence="6">
    <location>
        <begin position="12"/>
        <end position="34"/>
    </location>
</feature>
<evidence type="ECO:0000256" key="2">
    <source>
        <dbReference type="ARBA" id="ARBA00023224"/>
    </source>
</evidence>
<feature type="region of interest" description="Disordered" evidence="5">
    <location>
        <begin position="443"/>
        <end position="472"/>
    </location>
</feature>
<proteinExistence type="inferred from homology"/>
<evidence type="ECO:0000256" key="6">
    <source>
        <dbReference type="SAM" id="Phobius"/>
    </source>
</evidence>
<comment type="similarity">
    <text evidence="3">Belongs to the methyl-accepting chemotaxis (MCP) protein family.</text>
</comment>
<evidence type="ECO:0000259" key="8">
    <source>
        <dbReference type="PROSITE" id="PS50885"/>
    </source>
</evidence>
<dbReference type="Pfam" id="PF00672">
    <property type="entry name" value="HAMP"/>
    <property type="match status" value="1"/>
</dbReference>
<dbReference type="SUPFAM" id="SSF58104">
    <property type="entry name" value="Methyl-accepting chemotaxis protein (MCP) signaling domain"/>
    <property type="match status" value="1"/>
</dbReference>
<keyword evidence="6" id="KW-0812">Transmembrane</keyword>
<dbReference type="SMART" id="SM00283">
    <property type="entry name" value="MA"/>
    <property type="match status" value="1"/>
</dbReference>
<dbReference type="GO" id="GO:0016020">
    <property type="term" value="C:membrane"/>
    <property type="evidence" value="ECO:0007669"/>
    <property type="project" value="UniProtKB-SubCell"/>
</dbReference>
<dbReference type="PROSITE" id="PS50111">
    <property type="entry name" value="CHEMOTAXIS_TRANSDUC_2"/>
    <property type="match status" value="1"/>
</dbReference>
<name>A0A2C9ZZG7_PSEDV</name>
<dbReference type="OrthoDB" id="6846832at2"/>
<dbReference type="PANTHER" id="PTHR32089">
    <property type="entry name" value="METHYL-ACCEPTING CHEMOTAXIS PROTEIN MCPB"/>
    <property type="match status" value="1"/>
</dbReference>
<evidence type="ECO:0000256" key="3">
    <source>
        <dbReference type="ARBA" id="ARBA00029447"/>
    </source>
</evidence>
<dbReference type="AlphaFoldDB" id="A0A2C9ZZG7"/>
<evidence type="ECO:0000256" key="1">
    <source>
        <dbReference type="ARBA" id="ARBA00004370"/>
    </source>
</evidence>
<organism evidence="9 10">
    <name type="scientific">Pseudoalteromonas ulvae</name>
    <dbReference type="NCBI Taxonomy" id="107327"/>
    <lineage>
        <taxon>Bacteria</taxon>
        <taxon>Pseudomonadati</taxon>
        <taxon>Pseudomonadota</taxon>
        <taxon>Gammaproteobacteria</taxon>
        <taxon>Alteromonadales</taxon>
        <taxon>Pseudoalteromonadaceae</taxon>
        <taxon>Pseudoalteromonas</taxon>
    </lineage>
</organism>
<dbReference type="FunFam" id="1.10.287.950:FF:000001">
    <property type="entry name" value="Methyl-accepting chemotaxis sensory transducer"/>
    <property type="match status" value="1"/>
</dbReference>
<feature type="domain" description="HAMP" evidence="8">
    <location>
        <begin position="348"/>
        <end position="400"/>
    </location>
</feature>
<dbReference type="CDD" id="cd06225">
    <property type="entry name" value="HAMP"/>
    <property type="match status" value="1"/>
</dbReference>
<keyword evidence="2 4" id="KW-0807">Transducer</keyword>
<dbReference type="PROSITE" id="PS50885">
    <property type="entry name" value="HAMP"/>
    <property type="match status" value="1"/>
</dbReference>
<evidence type="ECO:0000256" key="4">
    <source>
        <dbReference type="PROSITE-ProRule" id="PRU00284"/>
    </source>
</evidence>
<dbReference type="GO" id="GO:0007165">
    <property type="term" value="P:signal transduction"/>
    <property type="evidence" value="ECO:0007669"/>
    <property type="project" value="UniProtKB-KW"/>
</dbReference>
<dbReference type="Gene3D" id="1.10.287.950">
    <property type="entry name" value="Methyl-accepting chemotaxis protein"/>
    <property type="match status" value="1"/>
</dbReference>
<dbReference type="InterPro" id="IPR003660">
    <property type="entry name" value="HAMP_dom"/>
</dbReference>
<protein>
    <recommendedName>
        <fullName evidence="11">Methyl-accepting chemotaxis protein</fullName>
    </recommendedName>
</protein>